<name>Q2Z018_9CHLR</name>
<keyword evidence="3 5" id="KW-0378">Hydrolase</keyword>
<reference evidence="6" key="1">
    <citation type="journal article" date="2005" name="Environ. Microbiol.">
        <title>Lateral gene transfer and phylogenetic assignment of environmental fosmid clones.</title>
        <authorList>
            <person name="Nesbo C.L."/>
            <person name="Boucher Y."/>
            <person name="Dlutek M."/>
            <person name="Doolittle F.W."/>
        </authorList>
    </citation>
    <scope>NUCLEOTIDE SEQUENCE</scope>
</reference>
<proteinExistence type="inferred from homology"/>
<evidence type="ECO:0000256" key="4">
    <source>
        <dbReference type="ARBA" id="ARBA00022917"/>
    </source>
</evidence>
<evidence type="ECO:0000313" key="6">
    <source>
        <dbReference type="EMBL" id="CAI78547.1"/>
    </source>
</evidence>
<dbReference type="HAMAP" id="MF_00163">
    <property type="entry name" value="Pep_deformylase"/>
    <property type="match status" value="1"/>
</dbReference>
<feature type="binding site" evidence="5">
    <location>
        <position position="145"/>
    </location>
    <ligand>
        <name>Fe cation</name>
        <dbReference type="ChEBI" id="CHEBI:24875"/>
    </ligand>
</feature>
<organism evidence="6">
    <name type="scientific">uncultured Chloroflexota bacterium</name>
    <dbReference type="NCBI Taxonomy" id="166587"/>
    <lineage>
        <taxon>Bacteria</taxon>
        <taxon>Bacillati</taxon>
        <taxon>Chloroflexota</taxon>
        <taxon>environmental samples</taxon>
    </lineage>
</organism>
<dbReference type="InterPro" id="IPR023635">
    <property type="entry name" value="Peptide_deformylase"/>
</dbReference>
<evidence type="ECO:0000256" key="2">
    <source>
        <dbReference type="ARBA" id="ARBA00022723"/>
    </source>
</evidence>
<dbReference type="GO" id="GO:0046872">
    <property type="term" value="F:metal ion binding"/>
    <property type="evidence" value="ECO:0007669"/>
    <property type="project" value="UniProtKB-KW"/>
</dbReference>
<dbReference type="FunFam" id="3.90.45.10:FF:000003">
    <property type="entry name" value="Peptide deformylase"/>
    <property type="match status" value="1"/>
</dbReference>
<comment type="catalytic activity">
    <reaction evidence="5">
        <text>N-terminal N-formyl-L-methionyl-[peptide] + H2O = N-terminal L-methionyl-[peptide] + formate</text>
        <dbReference type="Rhea" id="RHEA:24420"/>
        <dbReference type="Rhea" id="RHEA-COMP:10639"/>
        <dbReference type="Rhea" id="RHEA-COMP:10640"/>
        <dbReference type="ChEBI" id="CHEBI:15377"/>
        <dbReference type="ChEBI" id="CHEBI:15740"/>
        <dbReference type="ChEBI" id="CHEBI:49298"/>
        <dbReference type="ChEBI" id="CHEBI:64731"/>
        <dbReference type="EC" id="3.5.1.88"/>
    </reaction>
</comment>
<feature type="binding site" evidence="5">
    <location>
        <position position="103"/>
    </location>
    <ligand>
        <name>Fe cation</name>
        <dbReference type="ChEBI" id="CHEBI:24875"/>
    </ligand>
</feature>
<dbReference type="GO" id="GO:0042586">
    <property type="term" value="F:peptide deformylase activity"/>
    <property type="evidence" value="ECO:0007669"/>
    <property type="project" value="UniProtKB-UniRule"/>
</dbReference>
<dbReference type="AlphaFoldDB" id="Q2Z018"/>
<evidence type="ECO:0000256" key="3">
    <source>
        <dbReference type="ARBA" id="ARBA00022801"/>
    </source>
</evidence>
<dbReference type="NCBIfam" id="NF001159">
    <property type="entry name" value="PRK00150.1-3"/>
    <property type="match status" value="1"/>
</dbReference>
<dbReference type="Pfam" id="PF01327">
    <property type="entry name" value="Pep_deformylase"/>
    <property type="match status" value="1"/>
</dbReference>
<feature type="active site" evidence="5">
    <location>
        <position position="146"/>
    </location>
</feature>
<evidence type="ECO:0000256" key="1">
    <source>
        <dbReference type="ARBA" id="ARBA00010759"/>
    </source>
</evidence>
<keyword evidence="2 5" id="KW-0479">Metal-binding</keyword>
<dbReference type="SUPFAM" id="SSF56420">
    <property type="entry name" value="Peptide deformylase"/>
    <property type="match status" value="1"/>
</dbReference>
<dbReference type="PANTHER" id="PTHR10458">
    <property type="entry name" value="PEPTIDE DEFORMYLASE"/>
    <property type="match status" value="1"/>
</dbReference>
<gene>
    <name evidence="5 6" type="primary">def</name>
</gene>
<dbReference type="EC" id="3.5.1.88" evidence="5"/>
<feature type="binding site" evidence="5">
    <location>
        <position position="149"/>
    </location>
    <ligand>
        <name>Fe cation</name>
        <dbReference type="ChEBI" id="CHEBI:24875"/>
    </ligand>
</feature>
<keyword evidence="5" id="KW-0408">Iron</keyword>
<comment type="similarity">
    <text evidence="1 5">Belongs to the polypeptide deformylase family.</text>
</comment>
<sequence length="176" mass="19813">MSIREIVFTPDPVLRRKARKVTDFGPELQTLIDDMVETMRSAPGVGLAAPQVAESWQVITIEYSEESEEGEEGEEKVPPKLYTLVNPQITRASNETIVGTEGCLSVPGIVGEVERNEAVTVKAQNRRGQPVTIKAQDWLARIFQHEIDHLEGVLFTDLTDELWRPEEHPDREIPLD</sequence>
<comment type="cofactor">
    <cofactor evidence="5">
        <name>Fe(2+)</name>
        <dbReference type="ChEBI" id="CHEBI:29033"/>
    </cofactor>
    <text evidence="5">Binds 1 Fe(2+) ion.</text>
</comment>
<dbReference type="PANTHER" id="PTHR10458:SF22">
    <property type="entry name" value="PEPTIDE DEFORMYLASE"/>
    <property type="match status" value="1"/>
</dbReference>
<dbReference type="EMBL" id="AJ937764">
    <property type="protein sequence ID" value="CAI78547.1"/>
    <property type="molecule type" value="Genomic_DNA"/>
</dbReference>
<dbReference type="PRINTS" id="PR01576">
    <property type="entry name" value="PDEFORMYLASE"/>
</dbReference>
<accession>Q2Z018</accession>
<protein>
    <recommendedName>
        <fullName evidence="5">Peptide deformylase</fullName>
        <shortName evidence="5">PDF</shortName>
        <ecNumber evidence="5">3.5.1.88</ecNumber>
    </recommendedName>
    <alternativeName>
        <fullName evidence="5">Polypeptide deformylase</fullName>
    </alternativeName>
</protein>
<dbReference type="Gene3D" id="3.90.45.10">
    <property type="entry name" value="Peptide deformylase"/>
    <property type="match status" value="1"/>
</dbReference>
<keyword evidence="4 5" id="KW-0648">Protein biosynthesis</keyword>
<dbReference type="GO" id="GO:0006412">
    <property type="term" value="P:translation"/>
    <property type="evidence" value="ECO:0007669"/>
    <property type="project" value="UniProtKB-UniRule"/>
</dbReference>
<dbReference type="CDD" id="cd00487">
    <property type="entry name" value="Pep_deformylase"/>
    <property type="match status" value="1"/>
</dbReference>
<dbReference type="PIRSF" id="PIRSF004749">
    <property type="entry name" value="Pep_def"/>
    <property type="match status" value="1"/>
</dbReference>
<evidence type="ECO:0000256" key="5">
    <source>
        <dbReference type="HAMAP-Rule" id="MF_00163"/>
    </source>
</evidence>
<dbReference type="InterPro" id="IPR036821">
    <property type="entry name" value="Peptide_deformylase_sf"/>
</dbReference>
<comment type="function">
    <text evidence="5">Removes the formyl group from the N-terminal Met of newly synthesized proteins. Requires at least a dipeptide for an efficient rate of reaction. N-terminal L-methionine is a prerequisite for activity but the enzyme has broad specificity at other positions.</text>
</comment>
<dbReference type="NCBIfam" id="TIGR00079">
    <property type="entry name" value="pept_deformyl"/>
    <property type="match status" value="1"/>
</dbReference>